<comment type="caution">
    <text evidence="2">The sequence shown here is derived from an EMBL/GenBank/DDBJ whole genome shotgun (WGS) entry which is preliminary data.</text>
</comment>
<dbReference type="EMBL" id="JARKHS020005461">
    <property type="protein sequence ID" value="KAK8783529.1"/>
    <property type="molecule type" value="Genomic_DNA"/>
</dbReference>
<keyword evidence="3" id="KW-1185">Reference proteome</keyword>
<feature type="region of interest" description="Disordered" evidence="1">
    <location>
        <begin position="1"/>
        <end position="38"/>
    </location>
</feature>
<dbReference type="AlphaFoldDB" id="A0AAQ4F907"/>
<evidence type="ECO:0000313" key="2">
    <source>
        <dbReference type="EMBL" id="KAK8783529.1"/>
    </source>
</evidence>
<evidence type="ECO:0000313" key="3">
    <source>
        <dbReference type="Proteomes" id="UP001321473"/>
    </source>
</evidence>
<feature type="compositionally biased region" description="Polar residues" evidence="1">
    <location>
        <begin position="8"/>
        <end position="20"/>
    </location>
</feature>
<protein>
    <submittedName>
        <fullName evidence="2">Uncharacterized protein</fullName>
    </submittedName>
</protein>
<organism evidence="2 3">
    <name type="scientific">Amblyomma americanum</name>
    <name type="common">Lone star tick</name>
    <dbReference type="NCBI Taxonomy" id="6943"/>
    <lineage>
        <taxon>Eukaryota</taxon>
        <taxon>Metazoa</taxon>
        <taxon>Ecdysozoa</taxon>
        <taxon>Arthropoda</taxon>
        <taxon>Chelicerata</taxon>
        <taxon>Arachnida</taxon>
        <taxon>Acari</taxon>
        <taxon>Parasitiformes</taxon>
        <taxon>Ixodida</taxon>
        <taxon>Ixodoidea</taxon>
        <taxon>Ixodidae</taxon>
        <taxon>Amblyomminae</taxon>
        <taxon>Amblyomma</taxon>
    </lineage>
</organism>
<name>A0AAQ4F907_AMBAM</name>
<sequence>MSVKRKFNNYTGNTVNNTKSTRSRHAGSKVTRPKSNGYQQFASARKNGCLQVHHMRHMQPGSLVSLSLLFKELLAEFYYSGAMRY</sequence>
<reference evidence="2 3" key="1">
    <citation type="journal article" date="2023" name="Arcadia Sci">
        <title>De novo assembly of a long-read Amblyomma americanum tick genome.</title>
        <authorList>
            <person name="Chou S."/>
            <person name="Poskanzer K.E."/>
            <person name="Rollins M."/>
            <person name="Thuy-Boun P.S."/>
        </authorList>
    </citation>
    <scope>NUCLEOTIDE SEQUENCE [LARGE SCALE GENOMIC DNA]</scope>
    <source>
        <strain evidence="2">F_SG_1</strain>
        <tissue evidence="2">Salivary glands</tissue>
    </source>
</reference>
<gene>
    <name evidence="2" type="ORF">V5799_010106</name>
</gene>
<evidence type="ECO:0000256" key="1">
    <source>
        <dbReference type="SAM" id="MobiDB-lite"/>
    </source>
</evidence>
<proteinExistence type="predicted"/>
<dbReference type="Proteomes" id="UP001321473">
    <property type="component" value="Unassembled WGS sequence"/>
</dbReference>
<accession>A0AAQ4F907</accession>